<dbReference type="EnsemblPlants" id="MELO3C010465.2.1">
    <property type="protein sequence ID" value="MELO3C010465.2.1"/>
    <property type="gene ID" value="MELO3C010465.2"/>
</dbReference>
<dbReference type="AlphaFoldDB" id="A0A9I9CYR2"/>
<name>A0A9I9CYR2_CUCME</name>
<accession>A0A9I9CYR2</accession>
<sequence>MTAYDNSIGRRGGMQNLTADVCERWMTEGENGDDPLDCSRETEAENCLRAVDGGGRRRR</sequence>
<reference evidence="1" key="1">
    <citation type="submission" date="2023-03" db="UniProtKB">
        <authorList>
            <consortium name="EnsemblPlants"/>
        </authorList>
    </citation>
    <scope>IDENTIFICATION</scope>
</reference>
<organism evidence="1">
    <name type="scientific">Cucumis melo</name>
    <name type="common">Muskmelon</name>
    <dbReference type="NCBI Taxonomy" id="3656"/>
    <lineage>
        <taxon>Eukaryota</taxon>
        <taxon>Viridiplantae</taxon>
        <taxon>Streptophyta</taxon>
        <taxon>Embryophyta</taxon>
        <taxon>Tracheophyta</taxon>
        <taxon>Spermatophyta</taxon>
        <taxon>Magnoliopsida</taxon>
        <taxon>eudicotyledons</taxon>
        <taxon>Gunneridae</taxon>
        <taxon>Pentapetalae</taxon>
        <taxon>rosids</taxon>
        <taxon>fabids</taxon>
        <taxon>Cucurbitales</taxon>
        <taxon>Cucurbitaceae</taxon>
        <taxon>Benincaseae</taxon>
        <taxon>Cucumis</taxon>
    </lineage>
</organism>
<evidence type="ECO:0000313" key="1">
    <source>
        <dbReference type="EnsemblPlants" id="MELO3C010465.2.1"/>
    </source>
</evidence>
<proteinExistence type="predicted"/>
<dbReference type="Gramene" id="MELO3C010465.2.1">
    <property type="protein sequence ID" value="MELO3C010465.2.1"/>
    <property type="gene ID" value="MELO3C010465.2"/>
</dbReference>
<protein>
    <submittedName>
        <fullName evidence="1">Uncharacterized protein</fullName>
    </submittedName>
</protein>